<sequence length="369" mass="40335">MEDSAAKDHSSASGRSTSRLLRYPLRSATKQKEEKLPLADSSNPISAAKRTRVLSSVSKSVGLLDLSAKEKSSAKPPRRLSVPNKKQNITPTPKSVGSITPISETRAQRSAISQGKSDTPRSDISRLSARKKFSTLSSASYWLSQIKLSESAAKHSISLGFFKLALEAGCEPIQRLSDELKSYVRRHDLSELGDLVKALFEGYKIPESFVPSQASGNCFQVPSEGNPFSDDDVKSSSSSITDAEKEQQKPVDIIINADETEQVKEANKEGSEKDDTVKTTKRSVPKRTASSKSDLEVKGRGVQKKKQKPAKKESSQVKDKVKKQGKKCVQEEVACSLILKSPAEETHEDGKENMYALAPQMPEIGQIEV</sequence>
<dbReference type="EMBL" id="BKCP01008959">
    <property type="protein sequence ID" value="GER49993.1"/>
    <property type="molecule type" value="Genomic_DNA"/>
</dbReference>
<dbReference type="Proteomes" id="UP000325081">
    <property type="component" value="Unassembled WGS sequence"/>
</dbReference>
<comment type="caution">
    <text evidence="2">The sequence shown here is derived from an EMBL/GenBank/DDBJ whole genome shotgun (WGS) entry which is preliminary data.</text>
</comment>
<dbReference type="PANTHER" id="PTHR34468">
    <property type="entry name" value="MICROTUBULE-ASSOCIATED FUTSCH-LIKE PROTEIN"/>
    <property type="match status" value="1"/>
</dbReference>
<reference evidence="3" key="1">
    <citation type="journal article" date="2019" name="Curr. Biol.">
        <title>Genome Sequence of Striga asiatica Provides Insight into the Evolution of Plant Parasitism.</title>
        <authorList>
            <person name="Yoshida S."/>
            <person name="Kim S."/>
            <person name="Wafula E.K."/>
            <person name="Tanskanen J."/>
            <person name="Kim Y.M."/>
            <person name="Honaas L."/>
            <person name="Yang Z."/>
            <person name="Spallek T."/>
            <person name="Conn C.E."/>
            <person name="Ichihashi Y."/>
            <person name="Cheong K."/>
            <person name="Cui S."/>
            <person name="Der J.P."/>
            <person name="Gundlach H."/>
            <person name="Jiao Y."/>
            <person name="Hori C."/>
            <person name="Ishida J.K."/>
            <person name="Kasahara H."/>
            <person name="Kiba T."/>
            <person name="Kim M.S."/>
            <person name="Koo N."/>
            <person name="Laohavisit A."/>
            <person name="Lee Y.H."/>
            <person name="Lumba S."/>
            <person name="McCourt P."/>
            <person name="Mortimer J.C."/>
            <person name="Mutuku J.M."/>
            <person name="Nomura T."/>
            <person name="Sasaki-Sekimoto Y."/>
            <person name="Seto Y."/>
            <person name="Wang Y."/>
            <person name="Wakatake T."/>
            <person name="Sakakibara H."/>
            <person name="Demura T."/>
            <person name="Yamaguchi S."/>
            <person name="Yoneyama K."/>
            <person name="Manabe R.I."/>
            <person name="Nelson D.C."/>
            <person name="Schulman A.H."/>
            <person name="Timko M.P."/>
            <person name="dePamphilis C.W."/>
            <person name="Choi D."/>
            <person name="Shirasu K."/>
        </authorList>
    </citation>
    <scope>NUCLEOTIDE SEQUENCE [LARGE SCALE GENOMIC DNA]</scope>
    <source>
        <strain evidence="3">cv. UVA1</strain>
    </source>
</reference>
<dbReference type="AlphaFoldDB" id="A0A5A7QX65"/>
<organism evidence="2 3">
    <name type="scientific">Striga asiatica</name>
    <name type="common">Asiatic witchweed</name>
    <name type="synonym">Buchnera asiatica</name>
    <dbReference type="NCBI Taxonomy" id="4170"/>
    <lineage>
        <taxon>Eukaryota</taxon>
        <taxon>Viridiplantae</taxon>
        <taxon>Streptophyta</taxon>
        <taxon>Embryophyta</taxon>
        <taxon>Tracheophyta</taxon>
        <taxon>Spermatophyta</taxon>
        <taxon>Magnoliopsida</taxon>
        <taxon>eudicotyledons</taxon>
        <taxon>Gunneridae</taxon>
        <taxon>Pentapetalae</taxon>
        <taxon>asterids</taxon>
        <taxon>lamiids</taxon>
        <taxon>Lamiales</taxon>
        <taxon>Orobanchaceae</taxon>
        <taxon>Buchnereae</taxon>
        <taxon>Striga</taxon>
    </lineage>
</organism>
<evidence type="ECO:0000313" key="2">
    <source>
        <dbReference type="EMBL" id="GER49993.1"/>
    </source>
</evidence>
<proteinExistence type="predicted"/>
<protein>
    <submittedName>
        <fullName evidence="2">Translocase inner membrane subunit 44-2</fullName>
    </submittedName>
</protein>
<keyword evidence="3" id="KW-1185">Reference proteome</keyword>
<dbReference type="PANTHER" id="PTHR34468:SF2">
    <property type="entry name" value="MICROTUBULE-ASSOCIATED FUTSCH-LIKE PROTEIN"/>
    <property type="match status" value="1"/>
</dbReference>
<feature type="compositionally biased region" description="Polar residues" evidence="1">
    <location>
        <begin position="84"/>
        <end position="117"/>
    </location>
</feature>
<name>A0A5A7QX65_STRAF</name>
<feature type="compositionally biased region" description="Basic and acidic residues" evidence="1">
    <location>
        <begin position="261"/>
        <end position="278"/>
    </location>
</feature>
<feature type="compositionally biased region" description="Basic and acidic residues" evidence="1">
    <location>
        <begin position="310"/>
        <end position="319"/>
    </location>
</feature>
<feature type="region of interest" description="Disordered" evidence="1">
    <location>
        <begin position="1"/>
        <end position="48"/>
    </location>
</feature>
<evidence type="ECO:0000256" key="1">
    <source>
        <dbReference type="SAM" id="MobiDB-lite"/>
    </source>
</evidence>
<gene>
    <name evidence="2" type="ORF">STAS_27269</name>
</gene>
<feature type="region of interest" description="Disordered" evidence="1">
    <location>
        <begin position="68"/>
        <end position="125"/>
    </location>
</feature>
<feature type="compositionally biased region" description="Basic and acidic residues" evidence="1">
    <location>
        <begin position="1"/>
        <end position="10"/>
    </location>
</feature>
<feature type="region of interest" description="Disordered" evidence="1">
    <location>
        <begin position="220"/>
        <end position="326"/>
    </location>
</feature>
<evidence type="ECO:0000313" key="3">
    <source>
        <dbReference type="Proteomes" id="UP000325081"/>
    </source>
</evidence>
<dbReference type="OrthoDB" id="1930709at2759"/>
<accession>A0A5A7QX65</accession>